<dbReference type="PANTHER" id="PTHR43333">
    <property type="entry name" value="2-HACID_DH_C DOMAIN-CONTAINING PROTEIN"/>
    <property type="match status" value="1"/>
</dbReference>
<reference evidence="4 5" key="1">
    <citation type="journal article" date="2018" name="Mol. Biol. Evol.">
        <title>Broad Genomic Sampling Reveals a Smut Pathogenic Ancestry of the Fungal Clade Ustilaginomycotina.</title>
        <authorList>
            <person name="Kijpornyongpan T."/>
            <person name="Mondo S.J."/>
            <person name="Barry K."/>
            <person name="Sandor L."/>
            <person name="Lee J."/>
            <person name="Lipzen A."/>
            <person name="Pangilinan J."/>
            <person name="LaButti K."/>
            <person name="Hainaut M."/>
            <person name="Henrissat B."/>
            <person name="Grigoriev I.V."/>
            <person name="Spatafora J.W."/>
            <person name="Aime M.C."/>
        </authorList>
    </citation>
    <scope>NUCLEOTIDE SEQUENCE [LARGE SCALE GENOMIC DNA]</scope>
    <source>
        <strain evidence="4 5">MCA 4198</strain>
    </source>
</reference>
<feature type="domain" description="D-isomer specific 2-hydroxyacid dehydrogenase NAD-binding" evidence="3">
    <location>
        <begin position="142"/>
        <end position="336"/>
    </location>
</feature>
<dbReference type="GO" id="GO:0051287">
    <property type="term" value="F:NAD binding"/>
    <property type="evidence" value="ECO:0007669"/>
    <property type="project" value="InterPro"/>
</dbReference>
<protein>
    <recommendedName>
        <fullName evidence="3">D-isomer specific 2-hydroxyacid dehydrogenase NAD-binding domain-containing protein</fullName>
    </recommendedName>
</protein>
<keyword evidence="5" id="KW-1185">Reference proteome</keyword>
<dbReference type="InterPro" id="IPR006140">
    <property type="entry name" value="D-isomer_DH_NAD-bd"/>
</dbReference>
<dbReference type="InterPro" id="IPR036291">
    <property type="entry name" value="NAD(P)-bd_dom_sf"/>
</dbReference>
<evidence type="ECO:0000259" key="3">
    <source>
        <dbReference type="Pfam" id="PF02826"/>
    </source>
</evidence>
<sequence>MTVAAASMARKAAGLLVTVSPRLDKALIARLGEVAERVYSYPVLDKAQPTAEELASIDVVLCDVRGLPKYITDIERQCPRLKLVQASNSGVTNIVQGPGYLGASPGVRQSLTICNASGLHVITIPPYVLTTIHMIYLRLNEQHINAQVHGKWVDQLPDLYGKPYAGRTIRGRTVGLLGYGHLGRETARLLKAYGAHVIAANTRGTRSTDTGYVVPGTGDADATLPEDMYSTSDEASLAAFLARCDVLVSSLPSTPKTRNLLTRQRLALLPRNAVLVNVGRGDVVRTEDILWALDRPLDDGNGPLLGAIVDVTEPEPLEDGHPLFTHPRAIVTPHLAGDSEGELETASDICYNNVMRLLSGDKLLNVVDVEKGY</sequence>
<accession>A0A316YTH3</accession>
<organism evidence="4 5">
    <name type="scientific">Acaromyces ingoldii</name>
    <dbReference type="NCBI Taxonomy" id="215250"/>
    <lineage>
        <taxon>Eukaryota</taxon>
        <taxon>Fungi</taxon>
        <taxon>Dikarya</taxon>
        <taxon>Basidiomycota</taxon>
        <taxon>Ustilaginomycotina</taxon>
        <taxon>Exobasidiomycetes</taxon>
        <taxon>Exobasidiales</taxon>
        <taxon>Cryptobasidiaceae</taxon>
        <taxon>Acaromyces</taxon>
    </lineage>
</organism>
<keyword evidence="1" id="KW-0560">Oxidoreductase</keyword>
<dbReference type="EMBL" id="KZ819636">
    <property type="protein sequence ID" value="PWN91045.1"/>
    <property type="molecule type" value="Genomic_DNA"/>
</dbReference>
<dbReference type="Pfam" id="PF02826">
    <property type="entry name" value="2-Hacid_dh_C"/>
    <property type="match status" value="1"/>
</dbReference>
<dbReference type="GO" id="GO:0016491">
    <property type="term" value="F:oxidoreductase activity"/>
    <property type="evidence" value="ECO:0007669"/>
    <property type="project" value="UniProtKB-KW"/>
</dbReference>
<proteinExistence type="predicted"/>
<dbReference type="Gene3D" id="3.40.50.720">
    <property type="entry name" value="NAD(P)-binding Rossmann-like Domain"/>
    <property type="match status" value="2"/>
</dbReference>
<dbReference type="SUPFAM" id="SSF51735">
    <property type="entry name" value="NAD(P)-binding Rossmann-fold domains"/>
    <property type="match status" value="1"/>
</dbReference>
<dbReference type="InParanoid" id="A0A316YTH3"/>
<dbReference type="OrthoDB" id="298012at2759"/>
<dbReference type="STRING" id="215250.A0A316YTH3"/>
<dbReference type="GeneID" id="37043834"/>
<evidence type="ECO:0000256" key="2">
    <source>
        <dbReference type="ARBA" id="ARBA00023027"/>
    </source>
</evidence>
<gene>
    <name evidence="4" type="ORF">FA10DRAFT_267458</name>
</gene>
<evidence type="ECO:0000313" key="5">
    <source>
        <dbReference type="Proteomes" id="UP000245768"/>
    </source>
</evidence>
<name>A0A316YTH3_9BASI</name>
<dbReference type="RefSeq" id="XP_025378243.1">
    <property type="nucleotide sequence ID" value="XM_025521918.1"/>
</dbReference>
<keyword evidence="2" id="KW-0520">NAD</keyword>
<dbReference type="PANTHER" id="PTHR43333:SF1">
    <property type="entry name" value="D-ISOMER SPECIFIC 2-HYDROXYACID DEHYDROGENASE NAD-BINDING DOMAIN-CONTAINING PROTEIN"/>
    <property type="match status" value="1"/>
</dbReference>
<dbReference type="Proteomes" id="UP000245768">
    <property type="component" value="Unassembled WGS sequence"/>
</dbReference>
<dbReference type="AlphaFoldDB" id="A0A316YTH3"/>
<evidence type="ECO:0000256" key="1">
    <source>
        <dbReference type="ARBA" id="ARBA00023002"/>
    </source>
</evidence>
<evidence type="ECO:0000313" key="4">
    <source>
        <dbReference type="EMBL" id="PWN91045.1"/>
    </source>
</evidence>